<feature type="transmembrane region" description="Helical" evidence="1">
    <location>
        <begin position="440"/>
        <end position="459"/>
    </location>
</feature>
<evidence type="ECO:0000313" key="3">
    <source>
        <dbReference type="Proteomes" id="UP000076503"/>
    </source>
</evidence>
<comment type="caution">
    <text evidence="2">The sequence shown here is derived from an EMBL/GenBank/DDBJ whole genome shotgun (WGS) entry which is preliminary data.</text>
</comment>
<dbReference type="PATRIC" id="fig|1365251.3.peg.242"/>
<feature type="transmembrane region" description="Helical" evidence="1">
    <location>
        <begin position="465"/>
        <end position="482"/>
    </location>
</feature>
<protein>
    <submittedName>
        <fullName evidence="2">Uncharacterized protein</fullName>
    </submittedName>
</protein>
<dbReference type="EMBL" id="AUXZ01000013">
    <property type="protein sequence ID" value="KZN55446.1"/>
    <property type="molecule type" value="Genomic_DNA"/>
</dbReference>
<proteinExistence type="predicted"/>
<keyword evidence="1" id="KW-0472">Membrane</keyword>
<dbReference type="Proteomes" id="UP000076503">
    <property type="component" value="Unassembled WGS sequence"/>
</dbReference>
<evidence type="ECO:0000256" key="1">
    <source>
        <dbReference type="SAM" id="Phobius"/>
    </source>
</evidence>
<dbReference type="OrthoDB" id="5900194at2"/>
<feature type="transmembrane region" description="Helical" evidence="1">
    <location>
        <begin position="178"/>
        <end position="198"/>
    </location>
</feature>
<reference evidence="2 3" key="1">
    <citation type="submission" date="2013-07" db="EMBL/GenBank/DDBJ databases">
        <title>Comparative Genomic and Metabolomic Analysis of Twelve Strains of Pseudoalteromonas luteoviolacea.</title>
        <authorList>
            <person name="Vynne N.G."/>
            <person name="Mansson M."/>
            <person name="Gram L."/>
        </authorList>
    </citation>
    <scope>NUCLEOTIDE SEQUENCE [LARGE SCALE GENOMIC DNA]</scope>
    <source>
        <strain evidence="2 3">H33</strain>
    </source>
</reference>
<organism evidence="2 3">
    <name type="scientific">Pseudoalteromonas luteoviolacea H33</name>
    <dbReference type="NCBI Taxonomy" id="1365251"/>
    <lineage>
        <taxon>Bacteria</taxon>
        <taxon>Pseudomonadati</taxon>
        <taxon>Pseudomonadota</taxon>
        <taxon>Gammaproteobacteria</taxon>
        <taxon>Alteromonadales</taxon>
        <taxon>Pseudoalteromonadaceae</taxon>
        <taxon>Pseudoalteromonas</taxon>
    </lineage>
</organism>
<keyword evidence="1" id="KW-1133">Transmembrane helix</keyword>
<gene>
    <name evidence="2" type="ORF">N476_06880</name>
</gene>
<sequence length="530" mass="61284">MSDSITNENIQETVNNDAVSLVKILNDIREVHPNTACITGEIVSLHYYKRQFNKKEEKKTQSFDYAYWWVEVKDENGNIIQTSISSESDLLQNLKKGDLISLISFLDTQLTYDIVSSEARNLVTNNSIAEVTVVHGKKSNQWIMNNTAYPHPGWSKPRFFTFGLLLMLFAFFEQNHDFIMYGMILTPIVFLIECLFSFKSYNKEKSAYKLVLGNLDNLSDLLGQAARTQQPLQNSPSVEKVNSELCVEQSQAAQALVDKKRKEQERLASMYVKEYTETYEHNCMYDSNYKADVYCRLHVAKVIDTNRKVNVNKGKYEEKTYSTEKVYNTETHYIDGQWVKEKSVDYVQVIDTHTHETRSANMVGHAVLESLSGKVLTQRLPEKMLSNLDIGDWVIFADSHAVFESGKEIYSLEYFSNIDKHTWDSEKSFMEYEDTKCEKMLSAIFKLIGMCVLVAIAVLSYQSDWSLFPALALIPYVIYYFYKRNIFCNLYNKNIDNRRDVLNKISVSIDGINEDREQIKTHLNKLDAII</sequence>
<name>A0A167GH80_9GAMM</name>
<dbReference type="RefSeq" id="WP_063360031.1">
    <property type="nucleotide sequence ID" value="NZ_AUXZ01000013.1"/>
</dbReference>
<keyword evidence="1" id="KW-0812">Transmembrane</keyword>
<accession>A0A167GH80</accession>
<evidence type="ECO:0000313" key="2">
    <source>
        <dbReference type="EMBL" id="KZN55446.1"/>
    </source>
</evidence>
<dbReference type="AlphaFoldDB" id="A0A167GH80"/>